<dbReference type="InterPro" id="IPR025427">
    <property type="entry name" value="DUF4160"/>
</dbReference>
<accession>A0A7H1MYH8</accession>
<keyword evidence="2" id="KW-1185">Reference proteome</keyword>
<gene>
    <name evidence="1" type="ORF">HQ394_02960</name>
</gene>
<dbReference type="Pfam" id="PF13711">
    <property type="entry name" value="DUF4160"/>
    <property type="match status" value="1"/>
</dbReference>
<dbReference type="KEGG" id="dvn:HQ394_02960"/>
<dbReference type="RefSeq" id="WP_190261952.1">
    <property type="nucleotide sequence ID" value="NZ_CP053923.1"/>
</dbReference>
<proteinExistence type="predicted"/>
<protein>
    <submittedName>
        <fullName evidence="1">DUF4160 domain-containing protein</fullName>
    </submittedName>
</protein>
<evidence type="ECO:0000313" key="2">
    <source>
        <dbReference type="Proteomes" id="UP000516369"/>
    </source>
</evidence>
<dbReference type="Proteomes" id="UP000516369">
    <property type="component" value="Chromosome"/>
</dbReference>
<sequence>MAILFYYDDHEPPHFHVRASGFRAKFDLEELVVAEIEGQMRPQDFARLREWTIRHHAELYANWHRARRKEPLLRIEDQRCCTRLRRCVGGLTSKSKCCLNRMSARL</sequence>
<dbReference type="AlphaFoldDB" id="A0A7H1MYH8"/>
<evidence type="ECO:0000313" key="1">
    <source>
        <dbReference type="EMBL" id="QNT68514.1"/>
    </source>
</evidence>
<name>A0A7H1MYH8_9PROT</name>
<dbReference type="EMBL" id="CP053923">
    <property type="protein sequence ID" value="QNT68514.1"/>
    <property type="molecule type" value="Genomic_DNA"/>
</dbReference>
<organism evidence="1 2">
    <name type="scientific">Defluviicoccus vanus</name>
    <dbReference type="NCBI Taxonomy" id="111831"/>
    <lineage>
        <taxon>Bacteria</taxon>
        <taxon>Pseudomonadati</taxon>
        <taxon>Pseudomonadota</taxon>
        <taxon>Alphaproteobacteria</taxon>
        <taxon>Rhodospirillales</taxon>
        <taxon>Rhodospirillaceae</taxon>
        <taxon>Defluviicoccus</taxon>
    </lineage>
</organism>
<reference evidence="1 2" key="1">
    <citation type="submission" date="2020-05" db="EMBL/GenBank/DDBJ databases">
        <title>Complete closed genome sequence of Defluviicoccus vanus.</title>
        <authorList>
            <person name="Bessarab I."/>
            <person name="Arumugam K."/>
            <person name="Maszenan A.M."/>
            <person name="Seviour R.J."/>
            <person name="Williams R.B."/>
        </authorList>
    </citation>
    <scope>NUCLEOTIDE SEQUENCE [LARGE SCALE GENOMIC DNA]</scope>
    <source>
        <strain evidence="1 2">Ben 114</strain>
    </source>
</reference>